<reference evidence="1" key="1">
    <citation type="journal article" date="2021" name="New Phytol.">
        <title>Evolutionary innovations through gain and loss of genes in the ectomycorrhizal Boletales.</title>
        <authorList>
            <person name="Wu G."/>
            <person name="Miyauchi S."/>
            <person name="Morin E."/>
            <person name="Kuo A."/>
            <person name="Drula E."/>
            <person name="Varga T."/>
            <person name="Kohler A."/>
            <person name="Feng B."/>
            <person name="Cao Y."/>
            <person name="Lipzen A."/>
            <person name="Daum C."/>
            <person name="Hundley H."/>
            <person name="Pangilinan J."/>
            <person name="Johnson J."/>
            <person name="Barry K."/>
            <person name="LaButti K."/>
            <person name="Ng V."/>
            <person name="Ahrendt S."/>
            <person name="Min B."/>
            <person name="Choi I.G."/>
            <person name="Park H."/>
            <person name="Plett J.M."/>
            <person name="Magnuson J."/>
            <person name="Spatafora J.W."/>
            <person name="Nagy L.G."/>
            <person name="Henrissat B."/>
            <person name="Grigoriev I.V."/>
            <person name="Yang Z.L."/>
            <person name="Xu J."/>
            <person name="Martin F.M."/>
        </authorList>
    </citation>
    <scope>NUCLEOTIDE SEQUENCE</scope>
    <source>
        <strain evidence="1">ATCC 28755</strain>
    </source>
</reference>
<protein>
    <submittedName>
        <fullName evidence="1">Uncharacterized protein</fullName>
    </submittedName>
</protein>
<proteinExistence type="predicted"/>
<sequence length="252" mass="28051">MHRQKEYIAMVDMLPVASLLCGILAWSTGALALQSDATTGTTQTDNKARMYSSAITSVIAAVTPMLALIYFCPLYLLYRHSKRNPRPINKVSGIRLQQYGPLVYIFLLFSSLAEIATASWLLLEYRFNANAFDPVLRTAVRFLLFSGCWTTVTAGTYTLFFLDPLWSRRPIASIGTQTLWILFTWGFWVAGAGLLNKALPRLFMSGSCDGVIYCGQTQALFALSVLEILTLTFGMMVVVWLVLQSARTLTKS</sequence>
<evidence type="ECO:0000313" key="2">
    <source>
        <dbReference type="Proteomes" id="UP000790377"/>
    </source>
</evidence>
<organism evidence="1 2">
    <name type="scientific">Hygrophoropsis aurantiaca</name>
    <dbReference type="NCBI Taxonomy" id="72124"/>
    <lineage>
        <taxon>Eukaryota</taxon>
        <taxon>Fungi</taxon>
        <taxon>Dikarya</taxon>
        <taxon>Basidiomycota</taxon>
        <taxon>Agaricomycotina</taxon>
        <taxon>Agaricomycetes</taxon>
        <taxon>Agaricomycetidae</taxon>
        <taxon>Boletales</taxon>
        <taxon>Coniophorineae</taxon>
        <taxon>Hygrophoropsidaceae</taxon>
        <taxon>Hygrophoropsis</taxon>
    </lineage>
</organism>
<accession>A0ACB8AL93</accession>
<name>A0ACB8AL93_9AGAM</name>
<gene>
    <name evidence="1" type="ORF">BJ138DRAFT_1145242</name>
</gene>
<dbReference type="EMBL" id="MU267624">
    <property type="protein sequence ID" value="KAH7913778.1"/>
    <property type="molecule type" value="Genomic_DNA"/>
</dbReference>
<keyword evidence="2" id="KW-1185">Reference proteome</keyword>
<comment type="caution">
    <text evidence="1">The sequence shown here is derived from an EMBL/GenBank/DDBJ whole genome shotgun (WGS) entry which is preliminary data.</text>
</comment>
<dbReference type="Proteomes" id="UP000790377">
    <property type="component" value="Unassembled WGS sequence"/>
</dbReference>
<evidence type="ECO:0000313" key="1">
    <source>
        <dbReference type="EMBL" id="KAH7913778.1"/>
    </source>
</evidence>